<gene>
    <name evidence="1" type="ORF">SDC9_37619</name>
</gene>
<protein>
    <recommendedName>
        <fullName evidence="2">SPOR domain-containing protein</fullName>
    </recommendedName>
</protein>
<accession>A0A644VJH6</accession>
<evidence type="ECO:0000313" key="1">
    <source>
        <dbReference type="EMBL" id="MPL91544.1"/>
    </source>
</evidence>
<reference evidence="1" key="1">
    <citation type="submission" date="2019-08" db="EMBL/GenBank/DDBJ databases">
        <authorList>
            <person name="Kucharzyk K."/>
            <person name="Murdoch R.W."/>
            <person name="Higgins S."/>
            <person name="Loffler F."/>
        </authorList>
    </citation>
    <scope>NUCLEOTIDE SEQUENCE</scope>
</reference>
<sequence length="147" mass="16826">MTRLKILTLIITVTLFAQNLKAQVEVIADGRLQTILEQHIAFNEISRTAIGYRIKIGVFTGAGSKQQAFDLRDEIINNFPDLRAYVFFEEPNFTVKCGDYLTKLDAFGPYLNLKAIFPSALIIRDYINFPVISKDDLVLPEYFEEEE</sequence>
<proteinExistence type="predicted"/>
<comment type="caution">
    <text evidence="1">The sequence shown here is derived from an EMBL/GenBank/DDBJ whole genome shotgun (WGS) entry which is preliminary data.</text>
</comment>
<organism evidence="1">
    <name type="scientific">bioreactor metagenome</name>
    <dbReference type="NCBI Taxonomy" id="1076179"/>
    <lineage>
        <taxon>unclassified sequences</taxon>
        <taxon>metagenomes</taxon>
        <taxon>ecological metagenomes</taxon>
    </lineage>
</organism>
<evidence type="ECO:0008006" key="2">
    <source>
        <dbReference type="Google" id="ProtNLM"/>
    </source>
</evidence>
<name>A0A644VJH6_9ZZZZ</name>
<dbReference type="AlphaFoldDB" id="A0A644VJH6"/>
<dbReference type="EMBL" id="VSSQ01000332">
    <property type="protein sequence ID" value="MPL91544.1"/>
    <property type="molecule type" value="Genomic_DNA"/>
</dbReference>